<dbReference type="EMBL" id="JAAAJB010000441">
    <property type="protein sequence ID" value="KAG0255798.1"/>
    <property type="molecule type" value="Genomic_DNA"/>
</dbReference>
<dbReference type="Proteomes" id="UP000807716">
    <property type="component" value="Unassembled WGS sequence"/>
</dbReference>
<keyword evidence="3" id="KW-1185">Reference proteome</keyword>
<comment type="caution">
    <text evidence="2">The sequence shown here is derived from an EMBL/GenBank/DDBJ whole genome shotgun (WGS) entry which is preliminary data.</text>
</comment>
<evidence type="ECO:0000313" key="2">
    <source>
        <dbReference type="EMBL" id="KAG0255798.1"/>
    </source>
</evidence>
<protein>
    <submittedName>
        <fullName evidence="2">Uncharacterized protein</fullName>
    </submittedName>
</protein>
<reference evidence="2" key="1">
    <citation type="journal article" date="2020" name="Fungal Divers.">
        <title>Resolving the Mortierellaceae phylogeny through synthesis of multi-gene phylogenetics and phylogenomics.</title>
        <authorList>
            <person name="Vandepol N."/>
            <person name="Liber J."/>
            <person name="Desiro A."/>
            <person name="Na H."/>
            <person name="Kennedy M."/>
            <person name="Barry K."/>
            <person name="Grigoriev I.V."/>
            <person name="Miller A.N."/>
            <person name="O'Donnell K."/>
            <person name="Stajich J.E."/>
            <person name="Bonito G."/>
        </authorList>
    </citation>
    <scope>NUCLEOTIDE SEQUENCE</scope>
    <source>
        <strain evidence="2">BC1065</strain>
    </source>
</reference>
<gene>
    <name evidence="2" type="ORF">DFQ27_006070</name>
</gene>
<proteinExistence type="predicted"/>
<accession>A0A9P6Q072</accession>
<name>A0A9P6Q072_9FUNG</name>
<evidence type="ECO:0000313" key="3">
    <source>
        <dbReference type="Proteomes" id="UP000807716"/>
    </source>
</evidence>
<dbReference type="AlphaFoldDB" id="A0A9P6Q072"/>
<evidence type="ECO:0000256" key="1">
    <source>
        <dbReference type="SAM" id="MobiDB-lite"/>
    </source>
</evidence>
<sequence>MYKTEAHTKVEGNVLAAYLAVLIIRIVEDEATGQERLVQEVGEDGLQDMQLLLENFGLLYKAMLETLEDQAVHSSKEDATALPSKKEDTNDDRIRQTYQSIRNTIQILRNIQCSRVRVG</sequence>
<organism evidence="2 3">
    <name type="scientific">Actinomortierella ambigua</name>
    <dbReference type="NCBI Taxonomy" id="1343610"/>
    <lineage>
        <taxon>Eukaryota</taxon>
        <taxon>Fungi</taxon>
        <taxon>Fungi incertae sedis</taxon>
        <taxon>Mucoromycota</taxon>
        <taxon>Mortierellomycotina</taxon>
        <taxon>Mortierellomycetes</taxon>
        <taxon>Mortierellales</taxon>
        <taxon>Mortierellaceae</taxon>
        <taxon>Actinomortierella</taxon>
    </lineage>
</organism>
<feature type="region of interest" description="Disordered" evidence="1">
    <location>
        <begin position="72"/>
        <end position="94"/>
    </location>
</feature>